<evidence type="ECO:0000256" key="4">
    <source>
        <dbReference type="SAM" id="MobiDB-lite"/>
    </source>
</evidence>
<dbReference type="OrthoDB" id="9801546at2"/>
<comment type="caution">
    <text evidence="6">The sequence shown here is derived from an EMBL/GenBank/DDBJ whole genome shotgun (WGS) entry which is preliminary data.</text>
</comment>
<dbReference type="PRINTS" id="PR00035">
    <property type="entry name" value="HTHGNTR"/>
</dbReference>
<dbReference type="CDD" id="cd07377">
    <property type="entry name" value="WHTH_GntR"/>
    <property type="match status" value="1"/>
</dbReference>
<evidence type="ECO:0000256" key="1">
    <source>
        <dbReference type="ARBA" id="ARBA00023015"/>
    </source>
</evidence>
<dbReference type="eggNOG" id="COG1725">
    <property type="taxonomic scope" value="Bacteria"/>
</dbReference>
<keyword evidence="7" id="KW-1185">Reference proteome</keyword>
<feature type="compositionally biased region" description="Basic and acidic residues" evidence="4">
    <location>
        <begin position="133"/>
        <end position="142"/>
    </location>
</feature>
<dbReference type="STRING" id="867903.ThesuDRAFT_01139"/>
<dbReference type="HOGENOM" id="CLU_114137_0_0_9"/>
<reference evidence="6" key="1">
    <citation type="submission" date="2010-10" db="EMBL/GenBank/DDBJ databases">
        <authorList>
            <consortium name="US DOE Joint Genome Institute (JGI-PGF)"/>
            <person name="Lucas S."/>
            <person name="Copeland A."/>
            <person name="Lapidus A."/>
            <person name="Bruce D."/>
            <person name="Goodwin L."/>
            <person name="Pitluck S."/>
            <person name="Kyrpides N."/>
            <person name="Mavromatis K."/>
            <person name="Detter J.C."/>
            <person name="Han C."/>
            <person name="Land M."/>
            <person name="Hauser L."/>
            <person name="Markowitz V."/>
            <person name="Cheng J.-F."/>
            <person name="Hugenholtz P."/>
            <person name="Woyke T."/>
            <person name="Wu D."/>
            <person name="Pukall R."/>
            <person name="Wahrenburg C."/>
            <person name="Brambilla E."/>
            <person name="Klenk H.-P."/>
            <person name="Eisen J.A."/>
        </authorList>
    </citation>
    <scope>NUCLEOTIDE SEQUENCE [LARGE SCALE GENOMIC DNA]</scope>
    <source>
        <strain evidence="6">DSM 13965</strain>
    </source>
</reference>
<feature type="compositionally biased region" description="Low complexity" evidence="4">
    <location>
        <begin position="159"/>
        <end position="174"/>
    </location>
</feature>
<keyword evidence="3" id="KW-0804">Transcription</keyword>
<dbReference type="Gene3D" id="1.10.10.10">
    <property type="entry name" value="Winged helix-like DNA-binding domain superfamily/Winged helix DNA-binding domain"/>
    <property type="match status" value="1"/>
</dbReference>
<dbReference type="Pfam" id="PF00392">
    <property type="entry name" value="GntR"/>
    <property type="match status" value="1"/>
</dbReference>
<feature type="compositionally biased region" description="Polar residues" evidence="4">
    <location>
        <begin position="175"/>
        <end position="184"/>
    </location>
</feature>
<dbReference type="InterPro" id="IPR000524">
    <property type="entry name" value="Tscrpt_reg_HTH_GntR"/>
</dbReference>
<dbReference type="GO" id="GO:0003677">
    <property type="term" value="F:DNA binding"/>
    <property type="evidence" value="ECO:0007669"/>
    <property type="project" value="UniProtKB-KW"/>
</dbReference>
<evidence type="ECO:0000256" key="3">
    <source>
        <dbReference type="ARBA" id="ARBA00023163"/>
    </source>
</evidence>
<evidence type="ECO:0000259" key="5">
    <source>
        <dbReference type="PROSITE" id="PS50949"/>
    </source>
</evidence>
<dbReference type="PANTHER" id="PTHR38445">
    <property type="entry name" value="HTH-TYPE TRANSCRIPTIONAL REPRESSOR YTRA"/>
    <property type="match status" value="1"/>
</dbReference>
<dbReference type="InterPro" id="IPR036388">
    <property type="entry name" value="WH-like_DNA-bd_sf"/>
</dbReference>
<evidence type="ECO:0000256" key="2">
    <source>
        <dbReference type="ARBA" id="ARBA00023125"/>
    </source>
</evidence>
<organism evidence="6 7">
    <name type="scientific">Thermaerobacter subterraneus DSM 13965</name>
    <dbReference type="NCBI Taxonomy" id="867903"/>
    <lineage>
        <taxon>Bacteria</taxon>
        <taxon>Bacillati</taxon>
        <taxon>Bacillota</taxon>
        <taxon>Clostridia</taxon>
        <taxon>Eubacteriales</taxon>
        <taxon>Clostridiales Family XVII. Incertae Sedis</taxon>
        <taxon>Thermaerobacter</taxon>
    </lineage>
</organism>
<dbReference type="GO" id="GO:0003700">
    <property type="term" value="F:DNA-binding transcription factor activity"/>
    <property type="evidence" value="ECO:0007669"/>
    <property type="project" value="InterPro"/>
</dbReference>
<dbReference type="InterPro" id="IPR036390">
    <property type="entry name" value="WH_DNA-bd_sf"/>
</dbReference>
<evidence type="ECO:0000313" key="7">
    <source>
        <dbReference type="Proteomes" id="UP000005710"/>
    </source>
</evidence>
<proteinExistence type="predicted"/>
<keyword evidence="2" id="KW-0238">DNA-binding</keyword>
<dbReference type="PROSITE" id="PS50949">
    <property type="entry name" value="HTH_GNTR"/>
    <property type="match status" value="1"/>
</dbReference>
<feature type="domain" description="HTH gntR-type" evidence="5">
    <location>
        <begin position="15"/>
        <end position="83"/>
    </location>
</feature>
<dbReference type="EMBL" id="AENY02000002">
    <property type="protein sequence ID" value="EKP95388.1"/>
    <property type="molecule type" value="Genomic_DNA"/>
</dbReference>
<dbReference type="SMART" id="SM00345">
    <property type="entry name" value="HTH_GNTR"/>
    <property type="match status" value="1"/>
</dbReference>
<feature type="region of interest" description="Disordered" evidence="4">
    <location>
        <begin position="125"/>
        <end position="184"/>
    </location>
</feature>
<dbReference type="PANTHER" id="PTHR38445:SF9">
    <property type="entry name" value="HTH-TYPE TRANSCRIPTIONAL REPRESSOR YTRA"/>
    <property type="match status" value="1"/>
</dbReference>
<keyword evidence="1" id="KW-0805">Transcription regulation</keyword>
<accession>K6Q2F5</accession>
<reference evidence="6" key="2">
    <citation type="submission" date="2012-10" db="EMBL/GenBank/DDBJ databases">
        <title>Improved high-quality draft of Thermaerobacter subterraneus C21, DSM 13965.</title>
        <authorList>
            <consortium name="DOE Joint Genome Institute"/>
            <person name="Eisen J."/>
            <person name="Huntemann M."/>
            <person name="Wei C.-L."/>
            <person name="Han J."/>
            <person name="Detter J.C."/>
            <person name="Han C."/>
            <person name="Tapia R."/>
            <person name="Chen A."/>
            <person name="Kyrpides N."/>
            <person name="Mavromatis K."/>
            <person name="Markowitz V."/>
            <person name="Szeto E."/>
            <person name="Ivanova N."/>
            <person name="Mikhailova N."/>
            <person name="Ovchinnikova G."/>
            <person name="Pagani I."/>
            <person name="Pati A."/>
            <person name="Goodwin L."/>
            <person name="Nordberg H.P."/>
            <person name="Cantor M.N."/>
            <person name="Hua S.X."/>
            <person name="Woyke T."/>
            <person name="Eisen J."/>
            <person name="Klenk H.-P."/>
        </authorList>
    </citation>
    <scope>NUCLEOTIDE SEQUENCE [LARGE SCALE GENOMIC DNA]</scope>
    <source>
        <strain evidence="6">DSM 13965</strain>
    </source>
</reference>
<name>K6Q2F5_9FIRM</name>
<sequence length="184" mass="19622">MPELFGSEFRLDPTRPIYLQIIERFQEAVARGVLQPGDQIPAQRELAQRIGVNPNTVQRAYREMEVMGLVETARGTGTFITLDAGRVRALREDLARQAVAEFVRRLQDLGFTRDEIARRVAAALGTPIPGGGDLERGSHPGDPDNSFHAGSPGSGSHVGPARGSQAASPGSGSPVENQQGGTPS</sequence>
<dbReference type="AlphaFoldDB" id="K6Q2F5"/>
<dbReference type="RefSeq" id="WP_006903401.1">
    <property type="nucleotide sequence ID" value="NZ_JH976535.1"/>
</dbReference>
<dbReference type="SUPFAM" id="SSF46785">
    <property type="entry name" value="Winged helix' DNA-binding domain"/>
    <property type="match status" value="1"/>
</dbReference>
<dbReference type="Proteomes" id="UP000005710">
    <property type="component" value="Unassembled WGS sequence"/>
</dbReference>
<evidence type="ECO:0000313" key="6">
    <source>
        <dbReference type="EMBL" id="EKP95388.1"/>
    </source>
</evidence>
<gene>
    <name evidence="6" type="ORF">ThesuDRAFT_01139</name>
</gene>
<protein>
    <submittedName>
        <fullName evidence="6">Transcriptional regulator</fullName>
    </submittedName>
</protein>